<comment type="subcellular location">
    <subcellularLocation>
        <location evidence="2 18">Mitochondrion inner membrane</location>
        <topology evidence="2 18">Multi-pass membrane protein</topology>
    </subcellularLocation>
</comment>
<evidence type="ECO:0000256" key="9">
    <source>
        <dbReference type="ARBA" id="ARBA00022792"/>
    </source>
</evidence>
<keyword evidence="15 18" id="KW-0496">Mitochondrion</keyword>
<feature type="transmembrane region" description="Helical" evidence="18">
    <location>
        <begin position="7"/>
        <end position="23"/>
    </location>
</feature>
<dbReference type="EMBL" id="KF752445">
    <property type="protein sequence ID" value="AHF21744.1"/>
    <property type="molecule type" value="Genomic_DNA"/>
</dbReference>
<gene>
    <name evidence="20" type="primary">ND2</name>
</gene>
<keyword evidence="9 18" id="KW-0999">Mitochondrion inner membrane</keyword>
<dbReference type="GO" id="GO:0006120">
    <property type="term" value="P:mitochondrial electron transport, NADH to ubiquinone"/>
    <property type="evidence" value="ECO:0007669"/>
    <property type="project" value="InterPro"/>
</dbReference>
<geneLocation type="mitochondrion" evidence="20"/>
<dbReference type="AlphaFoldDB" id="A0A059SWR6"/>
<reference evidence="20" key="1">
    <citation type="submission" date="2013-10" db="EMBL/GenBank/DDBJ databases">
        <authorList>
            <person name="Zhao G.Y."/>
            <person name="Cai W.Z."/>
        </authorList>
    </citation>
    <scope>NUCLEOTIDE SEQUENCE</scope>
</reference>
<evidence type="ECO:0000256" key="11">
    <source>
        <dbReference type="ARBA" id="ARBA00022982"/>
    </source>
</evidence>
<dbReference type="CTD" id="4536"/>
<feature type="transmembrane region" description="Helical" evidence="18">
    <location>
        <begin position="148"/>
        <end position="166"/>
    </location>
</feature>
<comment type="catalytic activity">
    <reaction evidence="17 18">
        <text>a ubiquinone + NADH + 5 H(+)(in) = a ubiquinol + NAD(+) + 4 H(+)(out)</text>
        <dbReference type="Rhea" id="RHEA:29091"/>
        <dbReference type="Rhea" id="RHEA-COMP:9565"/>
        <dbReference type="Rhea" id="RHEA-COMP:9566"/>
        <dbReference type="ChEBI" id="CHEBI:15378"/>
        <dbReference type="ChEBI" id="CHEBI:16389"/>
        <dbReference type="ChEBI" id="CHEBI:17976"/>
        <dbReference type="ChEBI" id="CHEBI:57540"/>
        <dbReference type="ChEBI" id="CHEBI:57945"/>
        <dbReference type="EC" id="7.1.1.2"/>
    </reaction>
</comment>
<protein>
    <recommendedName>
        <fullName evidence="5 18">NADH-ubiquinone oxidoreductase chain 2</fullName>
        <ecNumber evidence="4 18">7.1.1.2</ecNumber>
    </recommendedName>
</protein>
<evidence type="ECO:0000256" key="16">
    <source>
        <dbReference type="ARBA" id="ARBA00023136"/>
    </source>
</evidence>
<dbReference type="InterPro" id="IPR003917">
    <property type="entry name" value="NADH_UbQ_OxRdtase_chain2"/>
</dbReference>
<keyword evidence="11 18" id="KW-0249">Electron transport</keyword>
<evidence type="ECO:0000256" key="15">
    <source>
        <dbReference type="ARBA" id="ARBA00023128"/>
    </source>
</evidence>
<name>A0A059SWR6_9HEMI</name>
<keyword evidence="8 18" id="KW-0812">Transmembrane</keyword>
<feature type="transmembrane region" description="Helical" evidence="18">
    <location>
        <begin position="57"/>
        <end position="75"/>
    </location>
</feature>
<keyword evidence="6" id="KW-0813">Transport</keyword>
<dbReference type="GO" id="GO:0005743">
    <property type="term" value="C:mitochondrial inner membrane"/>
    <property type="evidence" value="ECO:0007669"/>
    <property type="project" value="UniProtKB-SubCell"/>
</dbReference>
<comment type="function">
    <text evidence="1">Core subunit of the mitochondrial membrane respiratory chain NADH dehydrogenase (Complex I) that is believed to belong to the minimal assembly required for catalysis. Complex I functions in the transfer of electrons from NADH to the respiratory chain. The immediate electron acceptor for the enzyme is believed to be ubiquinone.</text>
</comment>
<dbReference type="EC" id="7.1.1.2" evidence="4 18"/>
<keyword evidence="13 18" id="KW-0520">NAD</keyword>
<keyword evidence="10 18" id="KW-1278">Translocase</keyword>
<evidence type="ECO:0000256" key="6">
    <source>
        <dbReference type="ARBA" id="ARBA00022448"/>
    </source>
</evidence>
<feature type="domain" description="NADH:quinone oxidoreductase/Mrp antiporter transmembrane" evidence="19">
    <location>
        <begin position="23"/>
        <end position="283"/>
    </location>
</feature>
<proteinExistence type="inferred from homology"/>
<dbReference type="GeneID" id="19591606"/>
<sequence length="333" mass="38173">MPNVSKLLFIMTLITGTILVLSSETWFGMWMGLEMNMLSFIPIMFKNKSMKSAESCMIYFLVQSIGSILMLMLVLTNSSLMMLPYVADELVNTMLVFSMAIKLGIPPFHFWFPEIIKKMEWAESLILMTWQKIAPLTILSYLLSESKITPILIMTSVIIGALGGLNQTSIQKIMAFSSINHMGWMIACMMLNNTLWITYLLIYSIIVIMMIYIFNKYSTFYINQLTLFSSNFSEKMLIIILFLSLGGLPPFLGFLPKWMVIQTMITSNTFPTLIIMILSSLITLFYYLRLISSSLMINSPSWKWTTLSSIQPKWSTFMILLNLTLPMILTFSL</sequence>
<evidence type="ECO:0000256" key="10">
    <source>
        <dbReference type="ARBA" id="ARBA00022967"/>
    </source>
</evidence>
<dbReference type="RefSeq" id="YP_009040483.1">
    <property type="nucleotide sequence ID" value="NC_024264.1"/>
</dbReference>
<feature type="transmembrane region" description="Helical" evidence="18">
    <location>
        <begin position="236"/>
        <end position="258"/>
    </location>
</feature>
<reference evidence="20" key="2">
    <citation type="journal article" date="2014" name="Mitochondrial DNA">
        <title>The complete mitochondrial genome of an assassin bug Peirates arcuatus (Hemiptera: Reduviidae).</title>
        <authorList>
            <person name="Zhao G."/>
            <person name="Li H."/>
            <person name="Song F."/>
            <person name="Cai W."/>
        </authorList>
    </citation>
    <scope>NUCLEOTIDE SEQUENCE</scope>
</reference>
<evidence type="ECO:0000259" key="19">
    <source>
        <dbReference type="Pfam" id="PF00361"/>
    </source>
</evidence>
<keyword evidence="14 18" id="KW-0830">Ubiquinone</keyword>
<dbReference type="GO" id="GO:0008137">
    <property type="term" value="F:NADH dehydrogenase (ubiquinone) activity"/>
    <property type="evidence" value="ECO:0007669"/>
    <property type="project" value="UniProtKB-EC"/>
</dbReference>
<feature type="transmembrane region" description="Helical" evidence="18">
    <location>
        <begin position="95"/>
        <end position="112"/>
    </location>
</feature>
<evidence type="ECO:0000256" key="5">
    <source>
        <dbReference type="ARBA" id="ARBA00021008"/>
    </source>
</evidence>
<feature type="transmembrane region" description="Helical" evidence="18">
    <location>
        <begin position="312"/>
        <end position="331"/>
    </location>
</feature>
<dbReference type="PRINTS" id="PR01436">
    <property type="entry name" value="NADHDHGNASE2"/>
</dbReference>
<comment type="function">
    <text evidence="18">Core subunit of the mitochondrial membrane respiratory chain NADH dehydrogenase (Complex I) which catalyzes electron transfer from NADH through the respiratory chain, using ubiquinone as an electron acceptor. Essential for the catalytic activity and assembly of complex I.</text>
</comment>
<evidence type="ECO:0000256" key="17">
    <source>
        <dbReference type="ARBA" id="ARBA00049551"/>
    </source>
</evidence>
<dbReference type="Pfam" id="PF00361">
    <property type="entry name" value="Proton_antipo_M"/>
    <property type="match status" value="1"/>
</dbReference>
<evidence type="ECO:0000256" key="12">
    <source>
        <dbReference type="ARBA" id="ARBA00022989"/>
    </source>
</evidence>
<dbReference type="PANTHER" id="PTHR46552">
    <property type="entry name" value="NADH-UBIQUINONE OXIDOREDUCTASE CHAIN 2"/>
    <property type="match status" value="1"/>
</dbReference>
<organism evidence="20">
    <name type="scientific">Peirates arcuatus</name>
    <dbReference type="NCBI Taxonomy" id="1442416"/>
    <lineage>
        <taxon>Eukaryota</taxon>
        <taxon>Metazoa</taxon>
        <taxon>Ecdysozoa</taxon>
        <taxon>Arthropoda</taxon>
        <taxon>Hexapoda</taxon>
        <taxon>Insecta</taxon>
        <taxon>Pterygota</taxon>
        <taxon>Neoptera</taxon>
        <taxon>Paraneoptera</taxon>
        <taxon>Hemiptera</taxon>
        <taxon>Heteroptera</taxon>
        <taxon>Panheteroptera</taxon>
        <taxon>Cimicomorpha</taxon>
        <taxon>Reduviidae</taxon>
        <taxon>Peiratinae</taxon>
        <taxon>Peirates</taxon>
    </lineage>
</organism>
<accession>A0A059SWR6</accession>
<evidence type="ECO:0000256" key="14">
    <source>
        <dbReference type="ARBA" id="ARBA00023075"/>
    </source>
</evidence>
<keyword evidence="12 18" id="KW-1133">Transmembrane helix</keyword>
<keyword evidence="7 18" id="KW-0679">Respiratory chain</keyword>
<keyword evidence="16 18" id="KW-0472">Membrane</keyword>
<evidence type="ECO:0000256" key="8">
    <source>
        <dbReference type="ARBA" id="ARBA00022692"/>
    </source>
</evidence>
<dbReference type="InterPro" id="IPR001750">
    <property type="entry name" value="ND/Mrp_TM"/>
</dbReference>
<feature type="transmembrane region" description="Helical" evidence="18">
    <location>
        <begin position="270"/>
        <end position="291"/>
    </location>
</feature>
<feature type="transmembrane region" description="Helical" evidence="18">
    <location>
        <begin position="196"/>
        <end position="215"/>
    </location>
</feature>
<evidence type="ECO:0000256" key="7">
    <source>
        <dbReference type="ARBA" id="ARBA00022660"/>
    </source>
</evidence>
<dbReference type="InterPro" id="IPR050175">
    <property type="entry name" value="Complex_I_Subunit_2"/>
</dbReference>
<evidence type="ECO:0000256" key="2">
    <source>
        <dbReference type="ARBA" id="ARBA00004448"/>
    </source>
</evidence>
<evidence type="ECO:0000256" key="1">
    <source>
        <dbReference type="ARBA" id="ARBA00003257"/>
    </source>
</evidence>
<evidence type="ECO:0000256" key="13">
    <source>
        <dbReference type="ARBA" id="ARBA00023027"/>
    </source>
</evidence>
<evidence type="ECO:0000313" key="20">
    <source>
        <dbReference type="EMBL" id="AHF21744.1"/>
    </source>
</evidence>
<evidence type="ECO:0000256" key="4">
    <source>
        <dbReference type="ARBA" id="ARBA00012944"/>
    </source>
</evidence>
<comment type="similarity">
    <text evidence="3 18">Belongs to the complex I subunit 2 family.</text>
</comment>
<evidence type="ECO:0000256" key="18">
    <source>
        <dbReference type="RuleBase" id="RU003403"/>
    </source>
</evidence>
<dbReference type="PANTHER" id="PTHR46552:SF1">
    <property type="entry name" value="NADH-UBIQUINONE OXIDOREDUCTASE CHAIN 2"/>
    <property type="match status" value="1"/>
</dbReference>
<evidence type="ECO:0000256" key="3">
    <source>
        <dbReference type="ARBA" id="ARBA00007012"/>
    </source>
</evidence>